<evidence type="ECO:0000313" key="2">
    <source>
        <dbReference type="Proteomes" id="UP000003843"/>
    </source>
</evidence>
<reference evidence="1 2" key="1">
    <citation type="submission" date="2009-10" db="EMBL/GenBank/DDBJ databases">
        <authorList>
            <person name="Weinstock G."/>
            <person name="Sodergren E."/>
            <person name="Clifton S."/>
            <person name="Fulton L."/>
            <person name="Fulton B."/>
            <person name="Courtney L."/>
            <person name="Fronick C."/>
            <person name="Harrison M."/>
            <person name="Strong C."/>
            <person name="Farmer C."/>
            <person name="Delahaunty K."/>
            <person name="Markovic C."/>
            <person name="Hall O."/>
            <person name="Minx P."/>
            <person name="Tomlinson C."/>
            <person name="Mitreva M."/>
            <person name="Nelson J."/>
            <person name="Hou S."/>
            <person name="Wollam A."/>
            <person name="Pepin K.H."/>
            <person name="Johnson M."/>
            <person name="Bhonagiri V."/>
            <person name="Nash W.E."/>
            <person name="Warren W."/>
            <person name="Chinwalla A."/>
            <person name="Mardis E.R."/>
            <person name="Wilson R.K."/>
        </authorList>
    </citation>
    <scope>NUCLEOTIDE SEQUENCE [LARGE SCALE GENOMIC DNA]</scope>
    <source>
        <strain evidence="1 2">ATCC 23970</strain>
    </source>
</reference>
<comment type="caution">
    <text evidence="1">The sequence shown here is derived from an EMBL/GenBank/DDBJ whole genome shotgun (WGS) entry which is preliminary data.</text>
</comment>
<accession>D0WA70</accession>
<gene>
    <name evidence="1" type="ORF">NEILACOT_04439</name>
</gene>
<dbReference type="EMBL" id="ACEQ02000016">
    <property type="protein sequence ID" value="EEZ75469.1"/>
    <property type="molecule type" value="Genomic_DNA"/>
</dbReference>
<dbReference type="Proteomes" id="UP000003843">
    <property type="component" value="Unassembled WGS sequence"/>
</dbReference>
<protein>
    <submittedName>
        <fullName evidence="1">Uncharacterized protein</fullName>
    </submittedName>
</protein>
<name>D0WA70_NEILA</name>
<evidence type="ECO:0000313" key="1">
    <source>
        <dbReference type="EMBL" id="EEZ75469.1"/>
    </source>
</evidence>
<organism evidence="1 2">
    <name type="scientific">Neisseria lactamica ATCC 23970</name>
    <dbReference type="NCBI Taxonomy" id="546265"/>
    <lineage>
        <taxon>Bacteria</taxon>
        <taxon>Pseudomonadati</taxon>
        <taxon>Pseudomonadota</taxon>
        <taxon>Betaproteobacteria</taxon>
        <taxon>Neisseriales</taxon>
        <taxon>Neisseriaceae</taxon>
        <taxon>Neisseria</taxon>
    </lineage>
</organism>
<sequence length="69" mass="8233">MPSEAVFRRHFCGFPVRFFQTENLPPLIRQPPGCRAFPSRYSITYNPYFSTTYHLTCKMRKRMLTLIVD</sequence>
<proteinExistence type="predicted"/>
<dbReference type="AlphaFoldDB" id="D0WA70"/>